<keyword evidence="3" id="KW-1185">Reference proteome</keyword>
<keyword evidence="1" id="KW-1133">Transmembrane helix</keyword>
<dbReference type="EMBL" id="JANKHG010000001">
    <property type="protein sequence ID" value="MCR2745068.1"/>
    <property type="molecule type" value="Genomic_DNA"/>
</dbReference>
<gene>
    <name evidence="2" type="ORF">NSP04_00215</name>
</gene>
<reference evidence="2" key="1">
    <citation type="submission" date="2022-07" db="EMBL/GenBank/DDBJ databases">
        <authorList>
            <person name="Xamxidin M."/>
        </authorList>
    </citation>
    <scope>NUCLEOTIDE SEQUENCE</scope>
    <source>
        <strain evidence="2">YS8-69</strain>
    </source>
</reference>
<feature type="transmembrane region" description="Helical" evidence="1">
    <location>
        <begin position="12"/>
        <end position="33"/>
    </location>
</feature>
<protein>
    <submittedName>
        <fullName evidence="2">Uncharacterized protein</fullName>
    </submittedName>
</protein>
<sequence length="180" mass="19586">MNTLQRAKRQSGFIASYILYGIGLLAIVGVAYGRLNMSNQQGRVVQQTVEDVASQLEVIRGKVLLCAAIYPDGDHLQFNTRHAYPAPAGVGNRDLISNVECPGAPLGSRSLATMSDGIPLPASPPEFEEWIYEHTELNGIRLRLNPRVAGGAEATRNRLLRQYPSTAALDGDELVFIVLN</sequence>
<accession>A0ABT1XEN0</accession>
<dbReference type="Proteomes" id="UP001165267">
    <property type="component" value="Unassembled WGS sequence"/>
</dbReference>
<evidence type="ECO:0000313" key="2">
    <source>
        <dbReference type="EMBL" id="MCR2745068.1"/>
    </source>
</evidence>
<name>A0ABT1XEN0_9BURK</name>
<evidence type="ECO:0000313" key="3">
    <source>
        <dbReference type="Proteomes" id="UP001165267"/>
    </source>
</evidence>
<dbReference type="RefSeq" id="WP_257510322.1">
    <property type="nucleotide sequence ID" value="NZ_JANKHG010000001.1"/>
</dbReference>
<evidence type="ECO:0000256" key="1">
    <source>
        <dbReference type="SAM" id="Phobius"/>
    </source>
</evidence>
<keyword evidence="1" id="KW-0812">Transmembrane</keyword>
<organism evidence="2 3">
    <name type="scientific">Limnobacter parvus</name>
    <dbReference type="NCBI Taxonomy" id="2939690"/>
    <lineage>
        <taxon>Bacteria</taxon>
        <taxon>Pseudomonadati</taxon>
        <taxon>Pseudomonadota</taxon>
        <taxon>Betaproteobacteria</taxon>
        <taxon>Burkholderiales</taxon>
        <taxon>Burkholderiaceae</taxon>
        <taxon>Limnobacter</taxon>
    </lineage>
</organism>
<proteinExistence type="predicted"/>
<keyword evidence="1" id="KW-0472">Membrane</keyword>
<comment type="caution">
    <text evidence="2">The sequence shown here is derived from an EMBL/GenBank/DDBJ whole genome shotgun (WGS) entry which is preliminary data.</text>
</comment>